<keyword evidence="5 9" id="KW-0067">ATP-binding</keyword>
<comment type="similarity">
    <text evidence="1">In the N-terminal section; belongs to the MIP18 family.</text>
</comment>
<comment type="similarity">
    <text evidence="8 9">Belongs to the Mrp/NBP35 ATP-binding proteins family.</text>
</comment>
<evidence type="ECO:0000256" key="6">
    <source>
        <dbReference type="ARBA" id="ARBA00023004"/>
    </source>
</evidence>
<dbReference type="InterPro" id="IPR019591">
    <property type="entry name" value="Mrp/NBP35_ATP-bd"/>
</dbReference>
<evidence type="ECO:0000256" key="1">
    <source>
        <dbReference type="ARBA" id="ARBA00007352"/>
    </source>
</evidence>
<dbReference type="SUPFAM" id="SSF117916">
    <property type="entry name" value="Fe-S cluster assembly (FSCA) domain-like"/>
    <property type="match status" value="1"/>
</dbReference>
<dbReference type="InterPro" id="IPR033756">
    <property type="entry name" value="YlxH/NBP35"/>
</dbReference>
<evidence type="ECO:0000313" key="11">
    <source>
        <dbReference type="EMBL" id="NHO64108.1"/>
    </source>
</evidence>
<evidence type="ECO:0000256" key="2">
    <source>
        <dbReference type="ARBA" id="ARBA00008205"/>
    </source>
</evidence>
<comment type="similarity">
    <text evidence="2">In the C-terminal section; belongs to the Mrp/NBP35 ATP-binding proteins family.</text>
</comment>
<organism evidence="11 12">
    <name type="scientific">Pseudomaricurvus hydrocarbonicus</name>
    <dbReference type="NCBI Taxonomy" id="1470433"/>
    <lineage>
        <taxon>Bacteria</taxon>
        <taxon>Pseudomonadati</taxon>
        <taxon>Pseudomonadota</taxon>
        <taxon>Gammaproteobacteria</taxon>
        <taxon>Cellvibrionales</taxon>
        <taxon>Cellvibrionaceae</taxon>
        <taxon>Pseudomaricurvus</taxon>
    </lineage>
</organism>
<evidence type="ECO:0000313" key="12">
    <source>
        <dbReference type="Proteomes" id="UP000787472"/>
    </source>
</evidence>
<dbReference type="GO" id="GO:0016887">
    <property type="term" value="F:ATP hydrolysis activity"/>
    <property type="evidence" value="ECO:0007669"/>
    <property type="project" value="UniProtKB-UniRule"/>
</dbReference>
<keyword evidence="4 9" id="KW-0547">Nucleotide-binding</keyword>
<evidence type="ECO:0000256" key="9">
    <source>
        <dbReference type="HAMAP-Rule" id="MF_02040"/>
    </source>
</evidence>
<dbReference type="EMBL" id="JAAONZ010000001">
    <property type="protein sequence ID" value="NHO64108.1"/>
    <property type="molecule type" value="Genomic_DNA"/>
</dbReference>
<dbReference type="InterPro" id="IPR027417">
    <property type="entry name" value="P-loop_NTPase"/>
</dbReference>
<dbReference type="Pfam" id="PF10609">
    <property type="entry name" value="ParA"/>
    <property type="match status" value="1"/>
</dbReference>
<comment type="function">
    <text evidence="9">Binds and transfers iron-sulfur (Fe-S) clusters to target apoproteins. Can hydrolyze ATP.</text>
</comment>
<protein>
    <recommendedName>
        <fullName evidence="9">Iron-sulfur cluster carrier protein</fullName>
    </recommendedName>
</protein>
<dbReference type="GO" id="GO:0016226">
    <property type="term" value="P:iron-sulfur cluster assembly"/>
    <property type="evidence" value="ECO:0007669"/>
    <property type="project" value="InterPro"/>
</dbReference>
<evidence type="ECO:0000256" key="5">
    <source>
        <dbReference type="ARBA" id="ARBA00022840"/>
    </source>
</evidence>
<proteinExistence type="inferred from homology"/>
<dbReference type="GO" id="GO:0005524">
    <property type="term" value="F:ATP binding"/>
    <property type="evidence" value="ECO:0007669"/>
    <property type="project" value="UniProtKB-UniRule"/>
</dbReference>
<dbReference type="PANTHER" id="PTHR42961:SF2">
    <property type="entry name" value="IRON-SULFUR PROTEIN NUBPL"/>
    <property type="match status" value="1"/>
</dbReference>
<evidence type="ECO:0000256" key="8">
    <source>
        <dbReference type="ARBA" id="ARBA00024036"/>
    </source>
</evidence>
<dbReference type="GO" id="GO:0046872">
    <property type="term" value="F:metal ion binding"/>
    <property type="evidence" value="ECO:0007669"/>
    <property type="project" value="UniProtKB-KW"/>
</dbReference>
<dbReference type="InterPro" id="IPR034904">
    <property type="entry name" value="FSCA_dom_sf"/>
</dbReference>
<keyword evidence="9" id="KW-0378">Hydrolase</keyword>
<name>A0A9E5JRA7_9GAMM</name>
<gene>
    <name evidence="11" type="primary">apbC</name>
    <name evidence="11" type="ORF">G8770_00930</name>
</gene>
<dbReference type="PROSITE" id="PS01215">
    <property type="entry name" value="MRP"/>
    <property type="match status" value="1"/>
</dbReference>
<comment type="subunit">
    <text evidence="9">Homodimer.</text>
</comment>
<dbReference type="Gene3D" id="3.30.300.130">
    <property type="entry name" value="Fe-S cluster assembly (FSCA)"/>
    <property type="match status" value="1"/>
</dbReference>
<keyword evidence="3 9" id="KW-0479">Metal-binding</keyword>
<dbReference type="Proteomes" id="UP000787472">
    <property type="component" value="Unassembled WGS sequence"/>
</dbReference>
<dbReference type="GO" id="GO:0005829">
    <property type="term" value="C:cytosol"/>
    <property type="evidence" value="ECO:0007669"/>
    <property type="project" value="TreeGrafter"/>
</dbReference>
<dbReference type="Pfam" id="PF01883">
    <property type="entry name" value="FeS_assembly_P"/>
    <property type="match status" value="1"/>
</dbReference>
<evidence type="ECO:0000259" key="10">
    <source>
        <dbReference type="Pfam" id="PF01883"/>
    </source>
</evidence>
<dbReference type="FunFam" id="3.40.50.300:FF:000418">
    <property type="entry name" value="Iron-sulfur cluster carrier protein"/>
    <property type="match status" value="1"/>
</dbReference>
<keyword evidence="6 9" id="KW-0408">Iron</keyword>
<dbReference type="GO" id="GO:0140663">
    <property type="term" value="F:ATP-dependent FeS chaperone activity"/>
    <property type="evidence" value="ECO:0007669"/>
    <property type="project" value="InterPro"/>
</dbReference>
<dbReference type="CDD" id="cd02037">
    <property type="entry name" value="Mrp_NBP35"/>
    <property type="match status" value="1"/>
</dbReference>
<dbReference type="RefSeq" id="WP_167180800.1">
    <property type="nucleotide sequence ID" value="NZ_JAAONZ010000001.1"/>
</dbReference>
<reference evidence="11" key="1">
    <citation type="submission" date="2020-03" db="EMBL/GenBank/DDBJ databases">
        <authorList>
            <person name="Guo F."/>
        </authorList>
    </citation>
    <scope>NUCLEOTIDE SEQUENCE</scope>
    <source>
        <strain evidence="11">JCM 30134</strain>
    </source>
</reference>
<accession>A0A9E5JRA7</accession>
<dbReference type="InterPro" id="IPR044304">
    <property type="entry name" value="NUBPL-like"/>
</dbReference>
<dbReference type="NCBIfam" id="NF008669">
    <property type="entry name" value="PRK11670.1"/>
    <property type="match status" value="1"/>
</dbReference>
<dbReference type="AlphaFoldDB" id="A0A9E5JRA7"/>
<dbReference type="GO" id="GO:0051539">
    <property type="term" value="F:4 iron, 4 sulfur cluster binding"/>
    <property type="evidence" value="ECO:0007669"/>
    <property type="project" value="TreeGrafter"/>
</dbReference>
<feature type="domain" description="MIP18 family-like" evidence="10">
    <location>
        <begin position="18"/>
        <end position="80"/>
    </location>
</feature>
<evidence type="ECO:0000256" key="3">
    <source>
        <dbReference type="ARBA" id="ARBA00022723"/>
    </source>
</evidence>
<dbReference type="InterPro" id="IPR000808">
    <property type="entry name" value="Mrp-like_CS"/>
</dbReference>
<dbReference type="Gene3D" id="3.40.50.300">
    <property type="entry name" value="P-loop containing nucleotide triphosphate hydrolases"/>
    <property type="match status" value="1"/>
</dbReference>
<dbReference type="SUPFAM" id="SSF52540">
    <property type="entry name" value="P-loop containing nucleoside triphosphate hydrolases"/>
    <property type="match status" value="1"/>
</dbReference>
<dbReference type="PANTHER" id="PTHR42961">
    <property type="entry name" value="IRON-SULFUR PROTEIN NUBPL"/>
    <property type="match status" value="1"/>
</dbReference>
<evidence type="ECO:0000256" key="7">
    <source>
        <dbReference type="ARBA" id="ARBA00023014"/>
    </source>
</evidence>
<comment type="caution">
    <text evidence="11">The sequence shown here is derived from an EMBL/GenBank/DDBJ whole genome shotgun (WGS) entry which is preliminary data.</text>
</comment>
<evidence type="ECO:0000256" key="4">
    <source>
        <dbReference type="ARBA" id="ARBA00022741"/>
    </source>
</evidence>
<dbReference type="HAMAP" id="MF_02040">
    <property type="entry name" value="Mrp_NBP35"/>
    <property type="match status" value="1"/>
</dbReference>
<keyword evidence="7 9" id="KW-0411">Iron-sulfur</keyword>
<sequence length="368" mass="38347">MSNASELLPNQIEARVLALPLPNLEATLGELGQVESVSVVDGKVELVVLLAIPAQGMLKALSESIWAAVKDLPGVEQVAVDIGWAIPSGPVMDPGATIPNVKNIVAVASGKGGVGKSTTAINLALALQAEGATVGILDADIYGPSVPAMLGVGKQRPELEKGPQGQMLVPIEAHGIHSISMGYLVTEQTPMVWRGPMASGALQQLLTQTAWPPLDYLIIDMPPGTGDIQLTLSQKVPVTGSVVVTTPQDIALLDAQKGIEMFRKVSVPVLGVIENMATHICSNCGHEEHIFGEGGGQRIASDYQTRLLGALPLNLSIRQQADSGCPTVAADPDSDLAMTYRHIALKLAAELAKSVSQGAAPVIEISDD</sequence>
<dbReference type="InterPro" id="IPR002744">
    <property type="entry name" value="MIP18-like"/>
</dbReference>
<keyword evidence="12" id="KW-1185">Reference proteome</keyword>
<feature type="binding site" evidence="9">
    <location>
        <begin position="110"/>
        <end position="117"/>
    </location>
    <ligand>
        <name>ATP</name>
        <dbReference type="ChEBI" id="CHEBI:30616"/>
    </ligand>
</feature>